<evidence type="ECO:0000313" key="1">
    <source>
        <dbReference type="EMBL" id="EGV44385.1"/>
    </source>
</evidence>
<keyword evidence="2" id="KW-1185">Reference proteome</keyword>
<dbReference type="eggNOG" id="ENOG5033AGN">
    <property type="taxonomic scope" value="Bacteria"/>
</dbReference>
<reference evidence="1 2" key="1">
    <citation type="journal article" date="2008" name="Int. J. Syst. Evol. Microbiol.">
        <title>Bizionia argentinensis sp. nov., isolated from surface marine water in Antarctica.</title>
        <authorList>
            <person name="Bercovich A."/>
            <person name="Vazquez S.C."/>
            <person name="Yankilevich P."/>
            <person name="Coria S.H."/>
            <person name="Foti M."/>
            <person name="Hernandez E."/>
            <person name="Vidal A."/>
            <person name="Ruberto L."/>
            <person name="Melo C."/>
            <person name="Marenssi S."/>
            <person name="Criscuolo M."/>
            <person name="Memoli M."/>
            <person name="Arguelles M."/>
            <person name="Mac Cormack W.P."/>
        </authorList>
    </citation>
    <scope>NUCLEOTIDE SEQUENCE [LARGE SCALE GENOMIC DNA]</scope>
    <source>
        <strain evidence="1 2">JUB59</strain>
    </source>
</reference>
<dbReference type="STRING" id="1046627.BZARG_736"/>
<proteinExistence type="predicted"/>
<accession>G2EB53</accession>
<dbReference type="OrthoDB" id="1149272at2"/>
<dbReference type="EMBL" id="AFXZ01000009">
    <property type="protein sequence ID" value="EGV44385.1"/>
    <property type="molecule type" value="Genomic_DNA"/>
</dbReference>
<comment type="caution">
    <text evidence="1">The sequence shown here is derived from an EMBL/GenBank/DDBJ whole genome shotgun (WGS) entry which is preliminary data.</text>
</comment>
<dbReference type="Proteomes" id="UP000003730">
    <property type="component" value="Unassembled WGS sequence"/>
</dbReference>
<dbReference type="RefSeq" id="WP_008635574.1">
    <property type="nucleotide sequence ID" value="NZ_AFXZ01000009.1"/>
</dbReference>
<protein>
    <submittedName>
        <fullName evidence="1">Uncharacterized protein</fullName>
    </submittedName>
</protein>
<organism evidence="1 2">
    <name type="scientific">Bizionia argentinensis JUB59</name>
    <dbReference type="NCBI Taxonomy" id="1046627"/>
    <lineage>
        <taxon>Bacteria</taxon>
        <taxon>Pseudomonadati</taxon>
        <taxon>Bacteroidota</taxon>
        <taxon>Flavobacteriia</taxon>
        <taxon>Flavobacteriales</taxon>
        <taxon>Flavobacteriaceae</taxon>
        <taxon>Bizionia</taxon>
    </lineage>
</organism>
<evidence type="ECO:0000313" key="2">
    <source>
        <dbReference type="Proteomes" id="UP000003730"/>
    </source>
</evidence>
<name>G2EB53_9FLAO</name>
<sequence length="69" mass="8437">MKPSYTNFNDLETDLKRLNLERRIAWEEIKLLKTEFKDDLTPYNWIEPIIKKASKYGVFMLVRKMFTKH</sequence>
<gene>
    <name evidence="1" type="ORF">BZARG_736</name>
</gene>
<dbReference type="AlphaFoldDB" id="G2EB53"/>